<evidence type="ECO:0000256" key="2">
    <source>
        <dbReference type="ARBA" id="ARBA00022801"/>
    </source>
</evidence>
<evidence type="ECO:0000256" key="3">
    <source>
        <dbReference type="RuleBase" id="RU000590"/>
    </source>
</evidence>
<dbReference type="Gene3D" id="3.90.230.10">
    <property type="entry name" value="Creatinase/methionine aminopeptidase superfamily"/>
    <property type="match status" value="1"/>
</dbReference>
<dbReference type="EMBL" id="AYZE01000014">
    <property type="protein sequence ID" value="KRM91094.1"/>
    <property type="molecule type" value="Genomic_DNA"/>
</dbReference>
<dbReference type="Pfam" id="PF01321">
    <property type="entry name" value="Creatinase_N"/>
    <property type="match status" value="1"/>
</dbReference>
<dbReference type="STRING" id="1423729.FC80_GL001091"/>
<dbReference type="Pfam" id="PF00557">
    <property type="entry name" value="Peptidase_M24"/>
    <property type="match status" value="1"/>
</dbReference>
<dbReference type="Gene3D" id="3.40.350.10">
    <property type="entry name" value="Creatinase/prolidase N-terminal domain"/>
    <property type="match status" value="1"/>
</dbReference>
<dbReference type="AlphaFoldDB" id="A0A0R2CSK7"/>
<dbReference type="InterPro" id="IPR029149">
    <property type="entry name" value="Creatin/AminoP/Spt16_N"/>
</dbReference>
<dbReference type="CDD" id="cd01092">
    <property type="entry name" value="APP-like"/>
    <property type="match status" value="1"/>
</dbReference>
<dbReference type="PATRIC" id="fig|1423729.3.peg.1105"/>
<feature type="domain" description="Creatinase N-terminal" evidence="5">
    <location>
        <begin position="20"/>
        <end position="141"/>
    </location>
</feature>
<dbReference type="GO" id="GO:0046872">
    <property type="term" value="F:metal ion binding"/>
    <property type="evidence" value="ECO:0007669"/>
    <property type="project" value="UniProtKB-KW"/>
</dbReference>
<evidence type="ECO:0000313" key="6">
    <source>
        <dbReference type="EMBL" id="KRM91094.1"/>
    </source>
</evidence>
<dbReference type="InterPro" id="IPR001131">
    <property type="entry name" value="Peptidase_M24B_aminopep-P_CS"/>
</dbReference>
<dbReference type="SUPFAM" id="SSF53092">
    <property type="entry name" value="Creatinase/prolidase N-terminal domain"/>
    <property type="match status" value="1"/>
</dbReference>
<name>A0A0R2CSK7_9LACO</name>
<dbReference type="Proteomes" id="UP000051131">
    <property type="component" value="Unassembled WGS sequence"/>
</dbReference>
<dbReference type="GO" id="GO:0016787">
    <property type="term" value="F:hydrolase activity"/>
    <property type="evidence" value="ECO:0007669"/>
    <property type="project" value="UniProtKB-KW"/>
</dbReference>
<proteinExistence type="inferred from homology"/>
<evidence type="ECO:0000256" key="1">
    <source>
        <dbReference type="ARBA" id="ARBA00022723"/>
    </source>
</evidence>
<dbReference type="InterPro" id="IPR000994">
    <property type="entry name" value="Pept_M24"/>
</dbReference>
<dbReference type="SUPFAM" id="SSF55920">
    <property type="entry name" value="Creatinase/aminopeptidase"/>
    <property type="match status" value="1"/>
</dbReference>
<keyword evidence="2" id="KW-0378">Hydrolase</keyword>
<dbReference type="PANTHER" id="PTHR46112">
    <property type="entry name" value="AMINOPEPTIDASE"/>
    <property type="match status" value="1"/>
</dbReference>
<comment type="caution">
    <text evidence="6">The sequence shown here is derived from an EMBL/GenBank/DDBJ whole genome shotgun (WGS) entry which is preliminary data.</text>
</comment>
<feature type="domain" description="Peptidase M24" evidence="4">
    <location>
        <begin position="150"/>
        <end position="352"/>
    </location>
</feature>
<gene>
    <name evidence="6" type="ORF">FC80_GL001091</name>
</gene>
<dbReference type="InterPro" id="IPR000587">
    <property type="entry name" value="Creatinase_N"/>
</dbReference>
<dbReference type="InterPro" id="IPR036005">
    <property type="entry name" value="Creatinase/aminopeptidase-like"/>
</dbReference>
<dbReference type="PROSITE" id="PS00491">
    <property type="entry name" value="PROLINE_PEPTIDASE"/>
    <property type="match status" value="1"/>
</dbReference>
<keyword evidence="1 3" id="KW-0479">Metal-binding</keyword>
<evidence type="ECO:0000313" key="7">
    <source>
        <dbReference type="Proteomes" id="UP000051131"/>
    </source>
</evidence>
<reference evidence="6 7" key="1">
    <citation type="journal article" date="2015" name="Genome Announc.">
        <title>Expanding the biotechnology potential of lactobacilli through comparative genomics of 213 strains and associated genera.</title>
        <authorList>
            <person name="Sun Z."/>
            <person name="Harris H.M."/>
            <person name="McCann A."/>
            <person name="Guo C."/>
            <person name="Argimon S."/>
            <person name="Zhang W."/>
            <person name="Yang X."/>
            <person name="Jeffery I.B."/>
            <person name="Cooney J.C."/>
            <person name="Kagawa T.F."/>
            <person name="Liu W."/>
            <person name="Song Y."/>
            <person name="Salvetti E."/>
            <person name="Wrobel A."/>
            <person name="Rasinkangas P."/>
            <person name="Parkhill J."/>
            <person name="Rea M.C."/>
            <person name="O'Sullivan O."/>
            <person name="Ritari J."/>
            <person name="Douillard F.P."/>
            <person name="Paul Ross R."/>
            <person name="Yang R."/>
            <person name="Briner A.E."/>
            <person name="Felis G.E."/>
            <person name="de Vos W.M."/>
            <person name="Barrangou R."/>
            <person name="Klaenhammer T.R."/>
            <person name="Caufield P.W."/>
            <person name="Cui Y."/>
            <person name="Zhang H."/>
            <person name="O'Toole P.W."/>
        </authorList>
    </citation>
    <scope>NUCLEOTIDE SEQUENCE [LARGE SCALE GENOMIC DNA]</scope>
    <source>
        <strain evidence="6 7">DSM 21116</strain>
    </source>
</reference>
<evidence type="ECO:0000259" key="5">
    <source>
        <dbReference type="Pfam" id="PF01321"/>
    </source>
</evidence>
<dbReference type="PANTHER" id="PTHR46112:SF3">
    <property type="entry name" value="AMINOPEPTIDASE YPDF"/>
    <property type="match status" value="1"/>
</dbReference>
<accession>A0A0R2CSK7</accession>
<dbReference type="InterPro" id="IPR050659">
    <property type="entry name" value="Peptidase_M24B"/>
</dbReference>
<comment type="similarity">
    <text evidence="3">Belongs to the peptidase M24B family.</text>
</comment>
<sequence>MLVFFYSFSMVGGILMNSSRVENLRAEMVKMSIDSFLITDPLNIYYLSGFTGDDGLLLVTENNQYLITDSRFEQQVKANHPDWNFCNTRNYLKTACDIVTKEHLSAMAFEDTISYQNYDYIDENASSDIVPVSAIIEKLRALKDYDEIKEIRKSCQIAGKGYEFMLETAHAGQSELELSNELDYFMKKNGTEEKSFETIVASGDRTTWPHGTATHKLLADGDLITVDFGYYYNHYTSDVTRTFSLGQQSQVVKDLYQVVLEAQLRTIEAIKPGISGKELDEIGRSFIEKKGYGEYFNHGMGHGIGLDIHELPNVGSRYLDIMEPGHIVTIEPGIYIPGTAGIRIEDDVLVTKNGFEVLTNFSKEYQEI</sequence>
<protein>
    <submittedName>
        <fullName evidence="6">Xaa-Pro dipeptidase</fullName>
    </submittedName>
</protein>
<organism evidence="6 7">
    <name type="scientific">Liquorilactobacillus cacaonum DSM 21116</name>
    <dbReference type="NCBI Taxonomy" id="1423729"/>
    <lineage>
        <taxon>Bacteria</taxon>
        <taxon>Bacillati</taxon>
        <taxon>Bacillota</taxon>
        <taxon>Bacilli</taxon>
        <taxon>Lactobacillales</taxon>
        <taxon>Lactobacillaceae</taxon>
        <taxon>Liquorilactobacillus</taxon>
    </lineage>
</organism>
<evidence type="ECO:0000259" key="4">
    <source>
        <dbReference type="Pfam" id="PF00557"/>
    </source>
</evidence>
<keyword evidence="7" id="KW-1185">Reference proteome</keyword>